<keyword evidence="1 2" id="KW-0807">Transducer</keyword>
<dbReference type="AlphaFoldDB" id="A0A2Z6GDX2"/>
<dbReference type="OrthoDB" id="2489132at2"/>
<dbReference type="PANTHER" id="PTHR32089:SF112">
    <property type="entry name" value="LYSOZYME-LIKE PROTEIN-RELATED"/>
    <property type="match status" value="1"/>
</dbReference>
<evidence type="ECO:0000313" key="5">
    <source>
        <dbReference type="EMBL" id="BBE51385.1"/>
    </source>
</evidence>
<dbReference type="Proteomes" id="UP000033070">
    <property type="component" value="Chromosome"/>
</dbReference>
<name>A0A2Z6GDX2_9PROT</name>
<evidence type="ECO:0000256" key="2">
    <source>
        <dbReference type="PROSITE-ProRule" id="PRU00284"/>
    </source>
</evidence>
<evidence type="ECO:0000259" key="4">
    <source>
        <dbReference type="PROSITE" id="PS50111"/>
    </source>
</evidence>
<sequence length="568" mass="61550">MKLSMIERFSLAGKLRLLEASSVLLFLAMMVAGVLALYSTLQEDRMSVDRLKRTLDVALEIDGMNTAFLLEVKLAKDVWLRGADVASLVKYRSEFIAQQQAFEQHTANTLEGMNQLAVGHHDEWDGFVMMVNSMLDEHRSVSKKYLEQIDAHKNYADSDSRVLGIDRQLLGELVELRDGFGNFSKMKFEQKYEAESDTFYLRLAWIAAWTLLTLFITAILARAINASVRRQIGGDPKEVAEIVREVASGNLAAGLACGAGATGLLADALMMSENLRKTLVDLHASASNLTNSSLSLSSSTTKMKGAVGEQNAAVNTMQQATADLNLCIQNISANSNDARDIAANTEVATERSAQIIGRNVSEMEGIARSVVQGSKDISELSKKIQSINAVVSAIREIADQTNLLALNAAIEAARAGEQGRGFAVVADEVRKLAERTASATQVIQTFSNEIRGGVEQAIKNMNQVANDATSGSLNAKHANNAIREVQQAFRAVAQQVGNISAALVEQSRMSQHLESNINLVAQMSAEFHLEVTHIADTASSFSALAGETIHVVTGFRLGDAQVEEVTLF</sequence>
<keyword evidence="3" id="KW-1133">Transmembrane helix</keyword>
<evidence type="ECO:0000256" key="3">
    <source>
        <dbReference type="SAM" id="Phobius"/>
    </source>
</evidence>
<dbReference type="EMBL" id="AP018738">
    <property type="protein sequence ID" value="BBE51385.1"/>
    <property type="molecule type" value="Genomic_DNA"/>
</dbReference>
<gene>
    <name evidence="5" type="ORF">OYT1_ch1858</name>
</gene>
<dbReference type="SMART" id="SM00283">
    <property type="entry name" value="MA"/>
    <property type="match status" value="1"/>
</dbReference>
<keyword evidence="3" id="KW-0472">Membrane</keyword>
<dbReference type="GO" id="GO:0007165">
    <property type="term" value="P:signal transduction"/>
    <property type="evidence" value="ECO:0007669"/>
    <property type="project" value="UniProtKB-KW"/>
</dbReference>
<dbReference type="KEGG" id="fam:OYT1_ch1858"/>
<organism evidence="5 6">
    <name type="scientific">Ferriphaselus amnicola</name>
    <dbReference type="NCBI Taxonomy" id="1188319"/>
    <lineage>
        <taxon>Bacteria</taxon>
        <taxon>Pseudomonadati</taxon>
        <taxon>Pseudomonadota</taxon>
        <taxon>Betaproteobacteria</taxon>
        <taxon>Nitrosomonadales</taxon>
        <taxon>Gallionellaceae</taxon>
        <taxon>Ferriphaselus</taxon>
    </lineage>
</organism>
<keyword evidence="6" id="KW-1185">Reference proteome</keyword>
<keyword evidence="3" id="KW-0812">Transmembrane</keyword>
<dbReference type="Gene3D" id="1.10.287.950">
    <property type="entry name" value="Methyl-accepting chemotaxis protein"/>
    <property type="match status" value="1"/>
</dbReference>
<dbReference type="InterPro" id="IPR004089">
    <property type="entry name" value="MCPsignal_dom"/>
</dbReference>
<feature type="transmembrane region" description="Helical" evidence="3">
    <location>
        <begin position="199"/>
        <end position="221"/>
    </location>
</feature>
<dbReference type="PANTHER" id="PTHR32089">
    <property type="entry name" value="METHYL-ACCEPTING CHEMOTAXIS PROTEIN MCPB"/>
    <property type="match status" value="1"/>
</dbReference>
<reference evidence="5 6" key="1">
    <citation type="submission" date="2018-06" db="EMBL/GenBank/DDBJ databases">
        <title>OYT1 Genome Sequencing.</title>
        <authorList>
            <person name="Kato S."/>
            <person name="Itoh T."/>
            <person name="Ohkuma M."/>
        </authorList>
    </citation>
    <scope>NUCLEOTIDE SEQUENCE [LARGE SCALE GENOMIC DNA]</scope>
    <source>
        <strain evidence="5 6">OYT1</strain>
    </source>
</reference>
<dbReference type="RefSeq" id="WP_062626059.1">
    <property type="nucleotide sequence ID" value="NZ_AP018738.1"/>
</dbReference>
<evidence type="ECO:0000313" key="6">
    <source>
        <dbReference type="Proteomes" id="UP000033070"/>
    </source>
</evidence>
<dbReference type="SUPFAM" id="SSF58104">
    <property type="entry name" value="Methyl-accepting chemotaxis protein (MCP) signaling domain"/>
    <property type="match status" value="1"/>
</dbReference>
<protein>
    <submittedName>
        <fullName evidence="5">Biofilm dispersion protein BdlA</fullName>
    </submittedName>
</protein>
<proteinExistence type="predicted"/>
<dbReference type="GO" id="GO:0016020">
    <property type="term" value="C:membrane"/>
    <property type="evidence" value="ECO:0007669"/>
    <property type="project" value="InterPro"/>
</dbReference>
<evidence type="ECO:0000256" key="1">
    <source>
        <dbReference type="ARBA" id="ARBA00023224"/>
    </source>
</evidence>
<accession>A0A2Z6GDX2</accession>
<dbReference type="PROSITE" id="PS50111">
    <property type="entry name" value="CHEMOTAXIS_TRANSDUC_2"/>
    <property type="match status" value="1"/>
</dbReference>
<dbReference type="Pfam" id="PF00015">
    <property type="entry name" value="MCPsignal"/>
    <property type="match status" value="1"/>
</dbReference>
<dbReference type="STRING" id="1188319.OYT1_00850"/>
<feature type="domain" description="Methyl-accepting transducer" evidence="4">
    <location>
        <begin position="285"/>
        <end position="521"/>
    </location>
</feature>